<reference evidence="6" key="1">
    <citation type="submission" date="2020-05" db="EMBL/GenBank/DDBJ databases">
        <title>Mycena genomes resolve the evolution of fungal bioluminescence.</title>
        <authorList>
            <person name="Tsai I.J."/>
        </authorList>
    </citation>
    <scope>NUCLEOTIDE SEQUENCE</scope>
    <source>
        <strain evidence="6">110903Hualien_Pintung</strain>
    </source>
</reference>
<dbReference type="AlphaFoldDB" id="A0A8H6STG5"/>
<evidence type="ECO:0000259" key="5">
    <source>
        <dbReference type="PROSITE" id="PS50865"/>
    </source>
</evidence>
<dbReference type="Pfam" id="PF01753">
    <property type="entry name" value="zf-MYND"/>
    <property type="match status" value="1"/>
</dbReference>
<dbReference type="InterPro" id="IPR052839">
    <property type="entry name" value="Mito_gene_expr_regulator"/>
</dbReference>
<keyword evidence="1" id="KW-0479">Metal-binding</keyword>
<dbReference type="PANTHER" id="PTHR46920:SF1">
    <property type="entry name" value="PROTEIN MSS51 HOMOLOG, MITOCHONDRIAL-RELATED"/>
    <property type="match status" value="1"/>
</dbReference>
<dbReference type="SUPFAM" id="SSF144232">
    <property type="entry name" value="HIT/MYND zinc finger-like"/>
    <property type="match status" value="1"/>
</dbReference>
<evidence type="ECO:0000256" key="1">
    <source>
        <dbReference type="ARBA" id="ARBA00022723"/>
    </source>
</evidence>
<sequence>MTEPSTIRACNRAQAAGFICRCANVSQDIMDRCSGCKRVFYCSPKCQKDDWPAHKVECKQLKKVNTYDANKGHLLVDLGQRLRYFEAEQAARYRVVASAVGTNPYNQHPSVITYGKKCQVCFRTEFHTPQREFTACDKCKLAWWCSHECGAVFNETAHTASHCEDLTRVRIIHCFQSAYLKARRATAGKFLMLVSVDLQRVYIPPSSLSGWDDYKTRIFPRFAFAAEFTSREFTKTLPEAPRAVDLLVTESTSIVATLLSALEIAIPDLPIRQSLCIHVVGAAEREIETRGMTEELLHYLPKLKTATIIYVGPEVRDSGPEGHNLACKEDCTPKGRRRFIIRRSMTYHKFSQTDTFRANPPDLVAGFHTGMGEVDTAAWRQSLRVILDRKVPALFTSYSLPEAMYDTKLLRSVNARFIKDVERNKWRGPIPKPRELQETVLVESSHYTNNYWFMVKGCV</sequence>
<dbReference type="OrthoDB" id="432970at2759"/>
<organism evidence="6 7">
    <name type="scientific">Mycena chlorophos</name>
    <name type="common">Agaric fungus</name>
    <name type="synonym">Agaricus chlorophos</name>
    <dbReference type="NCBI Taxonomy" id="658473"/>
    <lineage>
        <taxon>Eukaryota</taxon>
        <taxon>Fungi</taxon>
        <taxon>Dikarya</taxon>
        <taxon>Basidiomycota</taxon>
        <taxon>Agaricomycotina</taxon>
        <taxon>Agaricomycetes</taxon>
        <taxon>Agaricomycetidae</taxon>
        <taxon>Agaricales</taxon>
        <taxon>Marasmiineae</taxon>
        <taxon>Mycenaceae</taxon>
        <taxon>Mycena</taxon>
    </lineage>
</organism>
<dbReference type="Proteomes" id="UP000613580">
    <property type="component" value="Unassembled WGS sequence"/>
</dbReference>
<dbReference type="Pfam" id="PF20179">
    <property type="entry name" value="MSS51_C"/>
    <property type="match status" value="1"/>
</dbReference>
<dbReference type="PROSITE" id="PS50865">
    <property type="entry name" value="ZF_MYND_2"/>
    <property type="match status" value="1"/>
</dbReference>
<keyword evidence="2 4" id="KW-0863">Zinc-finger</keyword>
<evidence type="ECO:0000256" key="3">
    <source>
        <dbReference type="ARBA" id="ARBA00022833"/>
    </source>
</evidence>
<gene>
    <name evidence="6" type="ORF">HMN09_00804700</name>
</gene>
<keyword evidence="7" id="KW-1185">Reference proteome</keyword>
<dbReference type="InterPro" id="IPR002893">
    <property type="entry name" value="Znf_MYND"/>
</dbReference>
<proteinExistence type="predicted"/>
<protein>
    <submittedName>
        <fullName evidence="6">MYND-type domain-containing protein</fullName>
    </submittedName>
</protein>
<dbReference type="InterPro" id="IPR046824">
    <property type="entry name" value="Mss51-like_C"/>
</dbReference>
<feature type="domain" description="MYND-type" evidence="5">
    <location>
        <begin position="7"/>
        <end position="58"/>
    </location>
</feature>
<dbReference type="Gene3D" id="6.10.140.2220">
    <property type="match status" value="1"/>
</dbReference>
<evidence type="ECO:0000256" key="4">
    <source>
        <dbReference type="PROSITE-ProRule" id="PRU00134"/>
    </source>
</evidence>
<dbReference type="GO" id="GO:0008270">
    <property type="term" value="F:zinc ion binding"/>
    <property type="evidence" value="ECO:0007669"/>
    <property type="project" value="UniProtKB-KW"/>
</dbReference>
<name>A0A8H6STG5_MYCCL</name>
<dbReference type="PANTHER" id="PTHR46920">
    <property type="match status" value="1"/>
</dbReference>
<comment type="caution">
    <text evidence="6">The sequence shown here is derived from an EMBL/GenBank/DDBJ whole genome shotgun (WGS) entry which is preliminary data.</text>
</comment>
<evidence type="ECO:0000313" key="6">
    <source>
        <dbReference type="EMBL" id="KAF7305518.1"/>
    </source>
</evidence>
<keyword evidence="3" id="KW-0862">Zinc</keyword>
<evidence type="ECO:0000256" key="2">
    <source>
        <dbReference type="ARBA" id="ARBA00022771"/>
    </source>
</evidence>
<dbReference type="EMBL" id="JACAZE010000010">
    <property type="protein sequence ID" value="KAF7305518.1"/>
    <property type="molecule type" value="Genomic_DNA"/>
</dbReference>
<accession>A0A8H6STG5</accession>
<evidence type="ECO:0000313" key="7">
    <source>
        <dbReference type="Proteomes" id="UP000613580"/>
    </source>
</evidence>